<dbReference type="GO" id="GO:0032259">
    <property type="term" value="P:methylation"/>
    <property type="evidence" value="ECO:0007669"/>
    <property type="project" value="UniProtKB-KW"/>
</dbReference>
<gene>
    <name evidence="5" type="ORF">FAZ97_05435</name>
</gene>
<dbReference type="GO" id="GO:0008757">
    <property type="term" value="F:S-adenosylmethionine-dependent methyltransferase activity"/>
    <property type="evidence" value="ECO:0007669"/>
    <property type="project" value="InterPro"/>
</dbReference>
<keyword evidence="3 5" id="KW-0808">Transferase</keyword>
<evidence type="ECO:0000256" key="2">
    <source>
        <dbReference type="ARBA" id="ARBA00022603"/>
    </source>
</evidence>
<evidence type="ECO:0000313" key="5">
    <source>
        <dbReference type="EMBL" id="QGZ54406.1"/>
    </source>
</evidence>
<proteinExistence type="inferred from homology"/>
<sequence>MPHPPNAVHHSAKQGYTPAAADHYVRGRPDYPPEINAWLRDTLSLGPGATVVDLGAGTGKFTRRLLETGAHVIAVEPVAAMRAKLAAALPEVDTRAGSAESLPLGDASIDAIVCAQAFHWFANPASLAEMLRVLKPGGRLGLIWNLRDASVEWVARLDAIVNRAEGDTPRYYTGQWRNAFPFAGFGPLHEQRFVQGHTGSPEDVIVARVKSTSFIAALPPEEQARIEAELRALINSVPELREQAVVTVPYRTAAFHCVKQP</sequence>
<dbReference type="SUPFAM" id="SSF53335">
    <property type="entry name" value="S-adenosyl-L-methionine-dependent methyltransferases"/>
    <property type="match status" value="1"/>
</dbReference>
<protein>
    <submittedName>
        <fullName evidence="5">Methyltransferase domain-containing protein</fullName>
    </submittedName>
</protein>
<dbReference type="PANTHER" id="PTHR44942">
    <property type="entry name" value="METHYLTRANSF_11 DOMAIN-CONTAINING PROTEIN"/>
    <property type="match status" value="1"/>
</dbReference>
<dbReference type="InterPro" id="IPR013216">
    <property type="entry name" value="Methyltransf_11"/>
</dbReference>
<dbReference type="Gene3D" id="3.40.50.150">
    <property type="entry name" value="Vaccinia Virus protein VP39"/>
    <property type="match status" value="1"/>
</dbReference>
<dbReference type="EMBL" id="CP046909">
    <property type="protein sequence ID" value="QGZ54406.1"/>
    <property type="molecule type" value="Genomic_DNA"/>
</dbReference>
<evidence type="ECO:0000256" key="1">
    <source>
        <dbReference type="ARBA" id="ARBA00008361"/>
    </source>
</evidence>
<dbReference type="InterPro" id="IPR051052">
    <property type="entry name" value="Diverse_substrate_MTase"/>
</dbReference>
<dbReference type="CDD" id="cd02440">
    <property type="entry name" value="AdoMet_MTases"/>
    <property type="match status" value="1"/>
</dbReference>
<feature type="domain" description="Methyltransferase type 11" evidence="4">
    <location>
        <begin position="52"/>
        <end position="140"/>
    </location>
</feature>
<keyword evidence="6" id="KW-1185">Reference proteome</keyword>
<dbReference type="KEGG" id="pacp:FAZ97_05435"/>
<evidence type="ECO:0000256" key="3">
    <source>
        <dbReference type="ARBA" id="ARBA00022679"/>
    </source>
</evidence>
<comment type="similarity">
    <text evidence="1">Belongs to the methyltransferase superfamily.</text>
</comment>
<dbReference type="InterPro" id="IPR029063">
    <property type="entry name" value="SAM-dependent_MTases_sf"/>
</dbReference>
<dbReference type="OrthoDB" id="9797252at2"/>
<dbReference type="Pfam" id="PF08241">
    <property type="entry name" value="Methyltransf_11"/>
    <property type="match status" value="1"/>
</dbReference>
<accession>A0A7Z2G384</accession>
<evidence type="ECO:0000313" key="6">
    <source>
        <dbReference type="Proteomes" id="UP000434209"/>
    </source>
</evidence>
<dbReference type="Proteomes" id="UP000434209">
    <property type="component" value="Chromosome 1"/>
</dbReference>
<dbReference type="RefSeq" id="WP_158757532.1">
    <property type="nucleotide sequence ID" value="NZ_CP046909.1"/>
</dbReference>
<dbReference type="PANTHER" id="PTHR44942:SF4">
    <property type="entry name" value="METHYLTRANSFERASE TYPE 11 DOMAIN-CONTAINING PROTEIN"/>
    <property type="match status" value="1"/>
</dbReference>
<reference evidence="5 6" key="1">
    <citation type="submission" date="2019-12" db="EMBL/GenBank/DDBJ databases">
        <title>Paraburkholderia acidiphila 7Q-K02 sp. nov and Paraburkholderia acidisoli DHF22 sp. nov., two strains isolated from forest soil.</title>
        <authorList>
            <person name="Gao Z."/>
            <person name="Qiu L."/>
        </authorList>
    </citation>
    <scope>NUCLEOTIDE SEQUENCE [LARGE SCALE GENOMIC DNA]</scope>
    <source>
        <strain evidence="5 6">7Q-K02</strain>
    </source>
</reference>
<name>A0A7Z2G384_9BURK</name>
<dbReference type="AlphaFoldDB" id="A0A7Z2G384"/>
<evidence type="ECO:0000259" key="4">
    <source>
        <dbReference type="Pfam" id="PF08241"/>
    </source>
</evidence>
<organism evidence="5 6">
    <name type="scientific">Paraburkholderia acidiphila</name>
    <dbReference type="NCBI Taxonomy" id="2571747"/>
    <lineage>
        <taxon>Bacteria</taxon>
        <taxon>Pseudomonadati</taxon>
        <taxon>Pseudomonadota</taxon>
        <taxon>Betaproteobacteria</taxon>
        <taxon>Burkholderiales</taxon>
        <taxon>Burkholderiaceae</taxon>
        <taxon>Paraburkholderia</taxon>
    </lineage>
</organism>
<keyword evidence="2 5" id="KW-0489">Methyltransferase</keyword>